<proteinExistence type="predicted"/>
<dbReference type="OrthoDB" id="4370439at2"/>
<sequence>MTLDRLLASPHTMLRKVALTPEVLACGLVALGTATATTRNEACRVHQIGSYDLPSACGGALMQPSAWITLRLRPSLLGAAVVAQDEVPTGSRPGAGVRSGAGAGAGAGALPSLSVFSRDGDLVHRVIVHSEEDAELLFGLGRSRGPSDVQLANVRLSSLGAVGWREGDQLAQLDAVFGEGARDRHAALTGRGAGAVREVRGAGRVGSSRRVDATLVAAVFEHLSSVGLPVCVGVPSSAVLQLSAGRVHLVERVGTLLVVSLGHGVVELDLAAVRSCLLVTSWGPHGPTSTLEVYDARSECVVVLTQLGIVGTGTHRAWEQILESLPAA</sequence>
<dbReference type="InterPro" id="IPR053733">
    <property type="entry name" value="Heme_Transport_Util_sf"/>
</dbReference>
<organism evidence="1 2">
    <name type="scientific">Pseudoclavibacter terrae</name>
    <dbReference type="NCBI Taxonomy" id="1530195"/>
    <lineage>
        <taxon>Bacteria</taxon>
        <taxon>Bacillati</taxon>
        <taxon>Actinomycetota</taxon>
        <taxon>Actinomycetes</taxon>
        <taxon>Micrococcales</taxon>
        <taxon>Microbacteriaceae</taxon>
        <taxon>Pseudoclavibacter</taxon>
    </lineage>
</organism>
<protein>
    <recommendedName>
        <fullName evidence="3">Haemin-degrading HemS/ChuX domain-containing protein</fullName>
    </recommendedName>
</protein>
<keyword evidence="2" id="KW-1185">Reference proteome</keyword>
<name>A0A7J5B326_9MICO</name>
<evidence type="ECO:0000313" key="1">
    <source>
        <dbReference type="EMBL" id="KAB1638426.1"/>
    </source>
</evidence>
<comment type="caution">
    <text evidence="1">The sequence shown here is derived from an EMBL/GenBank/DDBJ whole genome shotgun (WGS) entry which is preliminary data.</text>
</comment>
<reference evidence="1 2" key="1">
    <citation type="submission" date="2019-09" db="EMBL/GenBank/DDBJ databases">
        <title>Phylogeny of genus Pseudoclavibacter and closely related genus.</title>
        <authorList>
            <person name="Li Y."/>
        </authorList>
    </citation>
    <scope>NUCLEOTIDE SEQUENCE [LARGE SCALE GENOMIC DNA]</scope>
    <source>
        <strain evidence="1 2">THG-MD12</strain>
    </source>
</reference>
<dbReference type="AlphaFoldDB" id="A0A7J5B326"/>
<dbReference type="Proteomes" id="UP000490386">
    <property type="component" value="Unassembled WGS sequence"/>
</dbReference>
<dbReference type="RefSeq" id="WP_151423470.1">
    <property type="nucleotide sequence ID" value="NZ_WBJX01000002.1"/>
</dbReference>
<accession>A0A7J5B326</accession>
<dbReference type="Gene3D" id="3.40.1570.10">
    <property type="entry name" value="HemS/ChuS/ChuX like domains"/>
    <property type="match status" value="2"/>
</dbReference>
<evidence type="ECO:0000313" key="2">
    <source>
        <dbReference type="Proteomes" id="UP000490386"/>
    </source>
</evidence>
<dbReference type="EMBL" id="WBJX01000002">
    <property type="protein sequence ID" value="KAB1638426.1"/>
    <property type="molecule type" value="Genomic_DNA"/>
</dbReference>
<evidence type="ECO:0008006" key="3">
    <source>
        <dbReference type="Google" id="ProtNLM"/>
    </source>
</evidence>
<gene>
    <name evidence="1" type="ORF">F8O03_08530</name>
</gene>
<dbReference type="SUPFAM" id="SSF144064">
    <property type="entry name" value="Heme iron utilization protein-like"/>
    <property type="match status" value="1"/>
</dbReference>